<dbReference type="PANTHER" id="PTHR30457:SF0">
    <property type="entry name" value="PHOSPHATASE, PUTATIVE (AFU_ORTHOLOGUE AFUA_4G01070)-RELATED"/>
    <property type="match status" value="1"/>
</dbReference>
<evidence type="ECO:0000256" key="3">
    <source>
        <dbReference type="ARBA" id="ARBA00012643"/>
    </source>
</evidence>
<dbReference type="Pfam" id="PF01975">
    <property type="entry name" value="SurE"/>
    <property type="match status" value="1"/>
</dbReference>
<dbReference type="InterPro" id="IPR030048">
    <property type="entry name" value="SurE"/>
</dbReference>
<dbReference type="EMBL" id="JBEZFP010000047">
    <property type="protein sequence ID" value="MEU8135677.1"/>
    <property type="molecule type" value="Genomic_DNA"/>
</dbReference>
<proteinExistence type="inferred from homology"/>
<comment type="similarity">
    <text evidence="2">Belongs to the SurE nucleotidase family.</text>
</comment>
<keyword evidence="4" id="KW-0479">Metal-binding</keyword>
<evidence type="ECO:0000256" key="6">
    <source>
        <dbReference type="SAM" id="SignalP"/>
    </source>
</evidence>
<name>A0ABV3DIU9_9ACTN</name>
<sequence>MTAFAVCASVLGLAAPAAEAAAPAPAPKRLDILLSNDDGYQFPFIRAVQGALRAAGHNAVIVAPATDQSGKGTGINAKPGSVFKAAEVEPGIWSVEGTPADSVAFGIQHVYQNKKPDLVISGINAGQNMGATTNHSGTVGAAITAAEKGVPSIAVSAEFDVANPTNPFPQIPQAVGFTVKLVEKLVATAPRNGPVLPGKATLNVNYPVKPTGKVALTNVGSAEAIFTKYVPAPDQCATCFRLDLGVDPNAPEPVGNADTTAVGQGKVSVSLLDGDWTTPAWALGQVVSVFDNLSLRLRLTGLTA</sequence>
<keyword evidence="9" id="KW-1185">Reference proteome</keyword>
<dbReference type="NCBIfam" id="TIGR00087">
    <property type="entry name" value="surE"/>
    <property type="match status" value="1"/>
</dbReference>
<dbReference type="RefSeq" id="WP_358355607.1">
    <property type="nucleotide sequence ID" value="NZ_JBEZFP010000047.1"/>
</dbReference>
<dbReference type="GO" id="GO:0008253">
    <property type="term" value="F:5'-nucleotidase activity"/>
    <property type="evidence" value="ECO:0007669"/>
    <property type="project" value="UniProtKB-EC"/>
</dbReference>
<dbReference type="GO" id="GO:0008254">
    <property type="term" value="F:3'-nucleotidase activity"/>
    <property type="evidence" value="ECO:0007669"/>
    <property type="project" value="UniProtKB-EC"/>
</dbReference>
<dbReference type="PANTHER" id="PTHR30457">
    <property type="entry name" value="5'-NUCLEOTIDASE SURE"/>
    <property type="match status" value="1"/>
</dbReference>
<organism evidence="8 9">
    <name type="scientific">Streptodolium elevatio</name>
    <dbReference type="NCBI Taxonomy" id="3157996"/>
    <lineage>
        <taxon>Bacteria</taxon>
        <taxon>Bacillati</taxon>
        <taxon>Actinomycetota</taxon>
        <taxon>Actinomycetes</taxon>
        <taxon>Kitasatosporales</taxon>
        <taxon>Streptomycetaceae</taxon>
        <taxon>Streptodolium</taxon>
    </lineage>
</organism>
<evidence type="ECO:0000313" key="9">
    <source>
        <dbReference type="Proteomes" id="UP001551482"/>
    </source>
</evidence>
<dbReference type="Gene3D" id="3.40.1210.10">
    <property type="entry name" value="Survival protein SurE-like phosphatase/nucleotidase"/>
    <property type="match status" value="1"/>
</dbReference>
<reference evidence="8 9" key="1">
    <citation type="submission" date="2024-06" db="EMBL/GenBank/DDBJ databases">
        <title>The Natural Products Discovery Center: Release of the First 8490 Sequenced Strains for Exploring Actinobacteria Biosynthetic Diversity.</title>
        <authorList>
            <person name="Kalkreuter E."/>
            <person name="Kautsar S.A."/>
            <person name="Yang D."/>
            <person name="Bader C.D."/>
            <person name="Teijaro C.N."/>
            <person name="Fluegel L."/>
            <person name="Davis C.M."/>
            <person name="Simpson J.R."/>
            <person name="Lauterbach L."/>
            <person name="Steele A.D."/>
            <person name="Gui C."/>
            <person name="Meng S."/>
            <person name="Li G."/>
            <person name="Viehrig K."/>
            <person name="Ye F."/>
            <person name="Su P."/>
            <person name="Kiefer A.F."/>
            <person name="Nichols A."/>
            <person name="Cepeda A.J."/>
            <person name="Yan W."/>
            <person name="Fan B."/>
            <person name="Jiang Y."/>
            <person name="Adhikari A."/>
            <person name="Zheng C.-J."/>
            <person name="Schuster L."/>
            <person name="Cowan T.M."/>
            <person name="Smanski M.J."/>
            <person name="Chevrette M.G."/>
            <person name="De Carvalho L.P.S."/>
            <person name="Shen B."/>
        </authorList>
    </citation>
    <scope>NUCLEOTIDE SEQUENCE [LARGE SCALE GENOMIC DNA]</scope>
    <source>
        <strain evidence="8 9">NPDC048946</strain>
    </source>
</reference>
<feature type="chain" id="PRO_5045060340" description="5'-nucleotidase" evidence="6">
    <location>
        <begin position="21"/>
        <end position="304"/>
    </location>
</feature>
<dbReference type="Proteomes" id="UP001551482">
    <property type="component" value="Unassembled WGS sequence"/>
</dbReference>
<dbReference type="SUPFAM" id="SSF64167">
    <property type="entry name" value="SurE-like"/>
    <property type="match status" value="1"/>
</dbReference>
<evidence type="ECO:0000259" key="7">
    <source>
        <dbReference type="Pfam" id="PF01975"/>
    </source>
</evidence>
<evidence type="ECO:0000313" key="8">
    <source>
        <dbReference type="EMBL" id="MEU8135677.1"/>
    </source>
</evidence>
<gene>
    <name evidence="8" type="primary">surE</name>
    <name evidence="8" type="ORF">AB0C36_19420</name>
</gene>
<dbReference type="EC" id="3.1.3.5" evidence="3"/>
<keyword evidence="6" id="KW-0732">Signal</keyword>
<keyword evidence="5 8" id="KW-0378">Hydrolase</keyword>
<evidence type="ECO:0000256" key="4">
    <source>
        <dbReference type="ARBA" id="ARBA00022723"/>
    </source>
</evidence>
<comment type="catalytic activity">
    <reaction evidence="1">
        <text>a ribonucleoside 5'-phosphate + H2O = a ribonucleoside + phosphate</text>
        <dbReference type="Rhea" id="RHEA:12484"/>
        <dbReference type="ChEBI" id="CHEBI:15377"/>
        <dbReference type="ChEBI" id="CHEBI:18254"/>
        <dbReference type="ChEBI" id="CHEBI:43474"/>
        <dbReference type="ChEBI" id="CHEBI:58043"/>
        <dbReference type="EC" id="3.1.3.5"/>
    </reaction>
</comment>
<dbReference type="InterPro" id="IPR036523">
    <property type="entry name" value="SurE-like_sf"/>
</dbReference>
<evidence type="ECO:0000256" key="2">
    <source>
        <dbReference type="ARBA" id="ARBA00011062"/>
    </source>
</evidence>
<evidence type="ECO:0000256" key="5">
    <source>
        <dbReference type="ARBA" id="ARBA00022801"/>
    </source>
</evidence>
<protein>
    <recommendedName>
        <fullName evidence="3">5'-nucleotidase</fullName>
        <ecNumber evidence="3">3.1.3.5</ecNumber>
    </recommendedName>
</protein>
<feature type="signal peptide" evidence="6">
    <location>
        <begin position="1"/>
        <end position="20"/>
    </location>
</feature>
<accession>A0ABV3DIU9</accession>
<dbReference type="InterPro" id="IPR002828">
    <property type="entry name" value="SurE-like_Pase/nucleotidase"/>
</dbReference>
<comment type="caution">
    <text evidence="8">The sequence shown here is derived from an EMBL/GenBank/DDBJ whole genome shotgun (WGS) entry which is preliminary data.</text>
</comment>
<feature type="domain" description="Survival protein SurE-like phosphatase/nucleotidase" evidence="7">
    <location>
        <begin position="32"/>
        <end position="221"/>
    </location>
</feature>
<evidence type="ECO:0000256" key="1">
    <source>
        <dbReference type="ARBA" id="ARBA00000815"/>
    </source>
</evidence>